<reference evidence="1 2" key="1">
    <citation type="journal article" date="2021" name="Elife">
        <title>Chloroplast acquisition without the gene transfer in kleptoplastic sea slugs, Plakobranchus ocellatus.</title>
        <authorList>
            <person name="Maeda T."/>
            <person name="Takahashi S."/>
            <person name="Yoshida T."/>
            <person name="Shimamura S."/>
            <person name="Takaki Y."/>
            <person name="Nagai Y."/>
            <person name="Toyoda A."/>
            <person name="Suzuki Y."/>
            <person name="Arimoto A."/>
            <person name="Ishii H."/>
            <person name="Satoh N."/>
            <person name="Nishiyama T."/>
            <person name="Hasebe M."/>
            <person name="Maruyama T."/>
            <person name="Minagawa J."/>
            <person name="Obokata J."/>
            <person name="Shigenobu S."/>
        </authorList>
    </citation>
    <scope>NUCLEOTIDE SEQUENCE [LARGE SCALE GENOMIC DNA]</scope>
</reference>
<accession>A0AAV4IHM0</accession>
<protein>
    <submittedName>
        <fullName evidence="1">Uncharacterized protein</fullName>
    </submittedName>
</protein>
<organism evidence="1 2">
    <name type="scientific">Elysia marginata</name>
    <dbReference type="NCBI Taxonomy" id="1093978"/>
    <lineage>
        <taxon>Eukaryota</taxon>
        <taxon>Metazoa</taxon>
        <taxon>Spiralia</taxon>
        <taxon>Lophotrochozoa</taxon>
        <taxon>Mollusca</taxon>
        <taxon>Gastropoda</taxon>
        <taxon>Heterobranchia</taxon>
        <taxon>Euthyneura</taxon>
        <taxon>Panpulmonata</taxon>
        <taxon>Sacoglossa</taxon>
        <taxon>Placobranchoidea</taxon>
        <taxon>Plakobranchidae</taxon>
        <taxon>Elysia</taxon>
    </lineage>
</organism>
<name>A0AAV4IHM0_9GAST</name>
<evidence type="ECO:0000313" key="2">
    <source>
        <dbReference type="Proteomes" id="UP000762676"/>
    </source>
</evidence>
<sequence length="160" mass="18677">MISTQCIIKTRAYKASIKFLDSVYLQKSMYFSRHITTTFWTGIFRDIGIKHCRAGTCAKHRELACHVIHSEEQNQQDNLVANQYNESIKPPSLLTVCSYLDSGKPRTRHSKHYQLNKYCELQFTALNILAVTFKRPFSRYFREAIRTFLGIKRGKVTSKF</sequence>
<gene>
    <name evidence="1" type="ORF">ElyMa_003008700</name>
</gene>
<dbReference type="EMBL" id="BMAT01006193">
    <property type="protein sequence ID" value="GFS08171.1"/>
    <property type="molecule type" value="Genomic_DNA"/>
</dbReference>
<keyword evidence="2" id="KW-1185">Reference proteome</keyword>
<evidence type="ECO:0000313" key="1">
    <source>
        <dbReference type="EMBL" id="GFS08171.1"/>
    </source>
</evidence>
<comment type="caution">
    <text evidence="1">The sequence shown here is derived from an EMBL/GenBank/DDBJ whole genome shotgun (WGS) entry which is preliminary data.</text>
</comment>
<dbReference type="AlphaFoldDB" id="A0AAV4IHM0"/>
<proteinExistence type="predicted"/>
<dbReference type="Proteomes" id="UP000762676">
    <property type="component" value="Unassembled WGS sequence"/>
</dbReference>